<proteinExistence type="predicted"/>
<sequence>IKTKITHVNSNQWQVEAYYRLHFRFARCCKSCLCTLLNPVAPASDTGFPFSQYVASSTDPQLPLTRMNCYLGLSSHLGLDDTTTPTCLSSGVNGCVHVLSDLFLHLRNQASVIGPGLIPWPRRGSRSQQTY</sequence>
<dbReference type="WBParaSite" id="MCU_007131-RA">
    <property type="protein sequence ID" value="MCU_007131-RA"/>
    <property type="gene ID" value="MCU_007131"/>
</dbReference>
<evidence type="ECO:0000313" key="1">
    <source>
        <dbReference type="WBParaSite" id="MCU_007131-RA"/>
    </source>
</evidence>
<reference evidence="1" key="1">
    <citation type="submission" date="2019-11" db="UniProtKB">
        <authorList>
            <consortium name="WormBaseParasite"/>
        </authorList>
    </citation>
    <scope>IDENTIFICATION</scope>
</reference>
<dbReference type="AlphaFoldDB" id="A0A5K3FE81"/>
<protein>
    <submittedName>
        <fullName evidence="1">Pecanex-like protein</fullName>
    </submittedName>
</protein>
<organism evidence="1">
    <name type="scientific">Mesocestoides corti</name>
    <name type="common">Flatworm</name>
    <dbReference type="NCBI Taxonomy" id="53468"/>
    <lineage>
        <taxon>Eukaryota</taxon>
        <taxon>Metazoa</taxon>
        <taxon>Spiralia</taxon>
        <taxon>Lophotrochozoa</taxon>
        <taxon>Platyhelminthes</taxon>
        <taxon>Cestoda</taxon>
        <taxon>Eucestoda</taxon>
        <taxon>Cyclophyllidea</taxon>
        <taxon>Mesocestoididae</taxon>
        <taxon>Mesocestoides</taxon>
    </lineage>
</organism>
<name>A0A5K3FE81_MESCO</name>
<accession>A0A5K3FE81</accession>